<dbReference type="CDD" id="cd11316">
    <property type="entry name" value="AmyAc_bac2_AmyA"/>
    <property type="match status" value="1"/>
</dbReference>
<dbReference type="SUPFAM" id="SSF51445">
    <property type="entry name" value="(Trans)glycosidases"/>
    <property type="match status" value="1"/>
</dbReference>
<feature type="domain" description="Glycosyl hydrolase family 13 catalytic" evidence="2">
    <location>
        <begin position="71"/>
        <end position="418"/>
    </location>
</feature>
<dbReference type="Gene3D" id="3.90.400.10">
    <property type="entry name" value="Oligo-1,6-glucosidase, Domain 2"/>
    <property type="match status" value="1"/>
</dbReference>
<dbReference type="Pfam" id="PF00128">
    <property type="entry name" value="Alpha-amylase"/>
    <property type="match status" value="1"/>
</dbReference>
<reference evidence="4" key="1">
    <citation type="submission" date="2011-03" db="EMBL/GenBank/DDBJ databases">
        <title>Draft genome sequence of Brevundimonas diminuta.</title>
        <authorList>
            <person name="Brown P.J.B."/>
            <person name="Buechlein A."/>
            <person name="Hemmerich C."/>
            <person name="Brun Y.V."/>
        </authorList>
    </citation>
    <scope>NUCLEOTIDE SEQUENCE [LARGE SCALE GENOMIC DNA]</scope>
    <source>
        <strain evidence="4">C19</strain>
    </source>
</reference>
<dbReference type="GO" id="GO:0009313">
    <property type="term" value="P:oligosaccharide catabolic process"/>
    <property type="evidence" value="ECO:0007669"/>
    <property type="project" value="TreeGrafter"/>
</dbReference>
<name>F4QGL2_9CAUL</name>
<proteinExistence type="inferred from homology"/>
<dbReference type="SMART" id="SM00642">
    <property type="entry name" value="Aamy"/>
    <property type="match status" value="1"/>
</dbReference>
<sequence length="547" mass="58076">MLDLRINRSTFGAEAWVVQETGAVFATRAAADTAAAKVGHQADDLNMAAVPVGTTTSTLPAGWNRSGQFMEVFVRSYKDSDGDGIGDLKGLTSKLDYLQSLGVTGLWLMPVFESQDNDHGYAVSDYRAIERDYGTLADFDDLITQAHARGIGVVLDYVMNHSAAQNPLFLDAVSSPTNARRNWYVFNAADPAWSTWGGNPWRPTAYGYNYGLFADSMPDFNLKNPDVVAWHMDNLRFWLNRGVDGFRFDAVETFVENGPSAWYNQPETHAVLVQAQTVINGYANRYMVCEAADHPSEYAATGGGCGNAFAFGKQWEVRNSATSGALTSGLHAYLTASDRAALPLFLSNHDGFAGGRAIDALSGHGEGDYRVAAAIALLASDTPFTYYGEEFGMGGNGQSGDAGLRAPMSWTNAVSGFTSGTPYRPVASNMATYNAAAQAGVAGSLLETYRSLYAVRSSWPVLQSGTLTALSSPGEPHVAFLRQQGAQTAVVLINLSTASQTITVGTGLSLTAFGSIYPTAGAAVTSNASGRITVTLPAQGVAILTTP</sequence>
<dbReference type="Proteomes" id="UP000006512">
    <property type="component" value="Unassembled WGS sequence"/>
</dbReference>
<evidence type="ECO:0000259" key="2">
    <source>
        <dbReference type="SMART" id="SM00642"/>
    </source>
</evidence>
<dbReference type="InterPro" id="IPR045857">
    <property type="entry name" value="O16G_dom_2"/>
</dbReference>
<dbReference type="Gene3D" id="3.20.20.80">
    <property type="entry name" value="Glycosidases"/>
    <property type="match status" value="1"/>
</dbReference>
<keyword evidence="4" id="KW-1185">Reference proteome</keyword>
<accession>F4QGL2</accession>
<dbReference type="HOGENOM" id="CLU_006462_2_4_5"/>
<evidence type="ECO:0000313" key="4">
    <source>
        <dbReference type="Proteomes" id="UP000006512"/>
    </source>
</evidence>
<gene>
    <name evidence="3" type="ORF">ABI_21350</name>
</gene>
<dbReference type="PANTHER" id="PTHR10357:SF179">
    <property type="entry name" value="NEUTRAL AND BASIC AMINO ACID TRANSPORT PROTEIN RBAT"/>
    <property type="match status" value="1"/>
</dbReference>
<dbReference type="InterPro" id="IPR006047">
    <property type="entry name" value="GH13_cat_dom"/>
</dbReference>
<organism evidence="3 4">
    <name type="scientific">Asticcacaulis biprosthecium C19</name>
    <dbReference type="NCBI Taxonomy" id="715226"/>
    <lineage>
        <taxon>Bacteria</taxon>
        <taxon>Pseudomonadati</taxon>
        <taxon>Pseudomonadota</taxon>
        <taxon>Alphaproteobacteria</taxon>
        <taxon>Caulobacterales</taxon>
        <taxon>Caulobacteraceae</taxon>
        <taxon>Asticcacaulis</taxon>
    </lineage>
</organism>
<evidence type="ECO:0000313" key="3">
    <source>
        <dbReference type="EMBL" id="EGF93693.1"/>
    </source>
</evidence>
<dbReference type="InterPro" id="IPR017853">
    <property type="entry name" value="GH"/>
</dbReference>
<dbReference type="InterPro" id="IPR013780">
    <property type="entry name" value="Glyco_hydro_b"/>
</dbReference>
<comment type="similarity">
    <text evidence="1">Belongs to the glycosyl hydrolase 13 family.</text>
</comment>
<dbReference type="SUPFAM" id="SSF51011">
    <property type="entry name" value="Glycosyl hydrolase domain"/>
    <property type="match status" value="1"/>
</dbReference>
<protein>
    <submittedName>
        <fullName evidence="3">Oligo-1,6-glucosidase</fullName>
    </submittedName>
</protein>
<dbReference type="GO" id="GO:0004556">
    <property type="term" value="F:alpha-amylase activity"/>
    <property type="evidence" value="ECO:0007669"/>
    <property type="project" value="TreeGrafter"/>
</dbReference>
<evidence type="ECO:0000256" key="1">
    <source>
        <dbReference type="ARBA" id="ARBA00008061"/>
    </source>
</evidence>
<dbReference type="PANTHER" id="PTHR10357">
    <property type="entry name" value="ALPHA-AMYLASE FAMILY MEMBER"/>
    <property type="match status" value="1"/>
</dbReference>
<dbReference type="Gene3D" id="2.60.40.1180">
    <property type="entry name" value="Golgi alpha-mannosidase II"/>
    <property type="match status" value="1"/>
</dbReference>
<dbReference type="STRING" id="715226.ABI_21350"/>
<dbReference type="eggNOG" id="COG0366">
    <property type="taxonomic scope" value="Bacteria"/>
</dbReference>
<dbReference type="EMBL" id="GL883077">
    <property type="protein sequence ID" value="EGF93693.1"/>
    <property type="molecule type" value="Genomic_DNA"/>
</dbReference>
<dbReference type="AlphaFoldDB" id="F4QGL2"/>